<keyword evidence="6" id="KW-0812">Transmembrane</keyword>
<evidence type="ECO:0000256" key="7">
    <source>
        <dbReference type="ARBA" id="ARBA00022989"/>
    </source>
</evidence>
<keyword evidence="10" id="KW-0325">Glycoprotein</keyword>
<evidence type="ECO:0000256" key="14">
    <source>
        <dbReference type="ARBA" id="ARBA00040238"/>
    </source>
</evidence>
<reference evidence="21" key="1">
    <citation type="submission" date="2025-08" db="UniProtKB">
        <authorList>
            <consortium name="Ensembl"/>
        </authorList>
    </citation>
    <scope>IDENTIFICATION</scope>
</reference>
<evidence type="ECO:0000256" key="1">
    <source>
        <dbReference type="ARBA" id="ARBA00004251"/>
    </source>
</evidence>
<evidence type="ECO:0000313" key="21">
    <source>
        <dbReference type="Ensembl" id="ENSNMLP00000020637.1"/>
    </source>
</evidence>
<dbReference type="PROSITE" id="PS51034">
    <property type="entry name" value="ZP_2"/>
    <property type="match status" value="1"/>
</dbReference>
<evidence type="ECO:0000256" key="11">
    <source>
        <dbReference type="ARBA" id="ARBA00023279"/>
    </source>
</evidence>
<evidence type="ECO:0000256" key="5">
    <source>
        <dbReference type="ARBA" id="ARBA00022685"/>
    </source>
</evidence>
<evidence type="ECO:0000256" key="18">
    <source>
        <dbReference type="SAM" id="SignalP"/>
    </source>
</evidence>
<dbReference type="PANTHER" id="PTHR23343:SF31">
    <property type="entry name" value="ZONA PELLUCIDA SPERM-BINDING PROTEIN 4"/>
    <property type="match status" value="1"/>
</dbReference>
<evidence type="ECO:0000256" key="2">
    <source>
        <dbReference type="ARBA" id="ARBA00022475"/>
    </source>
</evidence>
<dbReference type="GO" id="GO:0032190">
    <property type="term" value="F:acrosin binding"/>
    <property type="evidence" value="ECO:0007669"/>
    <property type="project" value="TreeGrafter"/>
</dbReference>
<dbReference type="InterPro" id="IPR055355">
    <property type="entry name" value="ZP-C"/>
</dbReference>
<dbReference type="InterPro" id="IPR000519">
    <property type="entry name" value="P_trefoil_dom"/>
</dbReference>
<dbReference type="InterPro" id="IPR044913">
    <property type="entry name" value="P_trefoil_dom_sf"/>
</dbReference>
<dbReference type="Gene3D" id="2.60.40.4100">
    <property type="entry name" value="Zona pellucida, ZP-C domain"/>
    <property type="match status" value="1"/>
</dbReference>
<dbReference type="SMART" id="SM00018">
    <property type="entry name" value="PD"/>
    <property type="match status" value="1"/>
</dbReference>
<evidence type="ECO:0000256" key="12">
    <source>
        <dbReference type="ARBA" id="ARBA00024183"/>
    </source>
</evidence>
<dbReference type="Pfam" id="PF00100">
    <property type="entry name" value="Zona_pellucida"/>
    <property type="match status" value="1"/>
</dbReference>
<evidence type="ECO:0000256" key="9">
    <source>
        <dbReference type="ARBA" id="ARBA00023157"/>
    </source>
</evidence>
<dbReference type="InterPro" id="IPR042235">
    <property type="entry name" value="ZP-C_dom"/>
</dbReference>
<evidence type="ECO:0000256" key="17">
    <source>
        <dbReference type="PROSITE-ProRule" id="PRU00779"/>
    </source>
</evidence>
<dbReference type="GO" id="GO:0035805">
    <property type="term" value="C:egg coat"/>
    <property type="evidence" value="ECO:0007669"/>
    <property type="project" value="UniProtKB-SubCell"/>
</dbReference>
<name>A0A8C6TIJ1_9GOBI</name>
<reference evidence="21" key="2">
    <citation type="submission" date="2025-09" db="UniProtKB">
        <authorList>
            <consortium name="Ensembl"/>
        </authorList>
    </citation>
    <scope>IDENTIFICATION</scope>
</reference>
<keyword evidence="22" id="KW-1185">Reference proteome</keyword>
<keyword evidence="3" id="KW-0964">Secreted</keyword>
<protein>
    <recommendedName>
        <fullName evidence="14">Zona pellucida sperm-binding protein 4</fullName>
    </recommendedName>
    <alternativeName>
        <fullName evidence="16">Zona pellucida glycoprotein 4</fullName>
    </alternativeName>
    <alternativeName>
        <fullName evidence="15">Zona pellucida protein B</fullName>
    </alternativeName>
</protein>
<keyword evidence="4" id="KW-0272">Extracellular matrix</keyword>
<dbReference type="SMART" id="SM00241">
    <property type="entry name" value="ZP"/>
    <property type="match status" value="1"/>
</dbReference>
<accession>A0A8C6TIJ1</accession>
<keyword evidence="11" id="KW-0278">Fertilization</keyword>
<feature type="chain" id="PRO_5034051147" description="Zona pellucida sperm-binding protein 4" evidence="18">
    <location>
        <begin position="22"/>
        <end position="423"/>
    </location>
</feature>
<comment type="subcellular location">
    <subcellularLocation>
        <location evidence="1">Cell membrane</location>
        <topology evidence="1">Single-pass type I membrane protein</topology>
    </subcellularLocation>
    <subcellularLocation>
        <location evidence="12">Zona pellucida</location>
    </subcellularLocation>
</comment>
<dbReference type="GO" id="GO:0060468">
    <property type="term" value="P:prevention of polyspermy"/>
    <property type="evidence" value="ECO:0007669"/>
    <property type="project" value="TreeGrafter"/>
</dbReference>
<dbReference type="Ensembl" id="ENSNMLT00000023156.1">
    <property type="protein sequence ID" value="ENSNMLP00000020637.1"/>
    <property type="gene ID" value="ENSNMLG00000013469.1"/>
</dbReference>
<evidence type="ECO:0000313" key="22">
    <source>
        <dbReference type="Proteomes" id="UP000694523"/>
    </source>
</evidence>
<dbReference type="InterPro" id="IPR001507">
    <property type="entry name" value="ZP_dom"/>
</dbReference>
<dbReference type="AlphaFoldDB" id="A0A8C6TIJ1"/>
<feature type="disulfide bond" evidence="17">
    <location>
        <begin position="54"/>
        <end position="80"/>
    </location>
</feature>
<comment type="function">
    <text evidence="13">Component of the zona pellucida, an extracellular matrix surrounding oocytes which mediates sperm binding, induction of the acrosome reaction and prevents post-fertilization polyspermy. The zona pellucida is composed of 3 to 4 glycoproteins, ZP1, ZP2, ZP3, and ZP4. ZP4 may act as a sperm receptor.</text>
</comment>
<dbReference type="Gene3D" id="2.60.40.3210">
    <property type="entry name" value="Zona pellucida, ZP-N domain"/>
    <property type="match status" value="1"/>
</dbReference>
<dbReference type="PANTHER" id="PTHR23343">
    <property type="entry name" value="ZONA PELLUCIDA SPERM-BINDING PROTEIN"/>
    <property type="match status" value="1"/>
</dbReference>
<organism evidence="21 22">
    <name type="scientific">Neogobius melanostomus</name>
    <name type="common">round goby</name>
    <dbReference type="NCBI Taxonomy" id="47308"/>
    <lineage>
        <taxon>Eukaryota</taxon>
        <taxon>Metazoa</taxon>
        <taxon>Chordata</taxon>
        <taxon>Craniata</taxon>
        <taxon>Vertebrata</taxon>
        <taxon>Euteleostomi</taxon>
        <taxon>Actinopterygii</taxon>
        <taxon>Neopterygii</taxon>
        <taxon>Teleostei</taxon>
        <taxon>Neoteleostei</taxon>
        <taxon>Acanthomorphata</taxon>
        <taxon>Gobiaria</taxon>
        <taxon>Gobiiformes</taxon>
        <taxon>Gobioidei</taxon>
        <taxon>Gobiidae</taxon>
        <taxon>Benthophilinae</taxon>
        <taxon>Neogobiini</taxon>
        <taxon>Neogobius</taxon>
    </lineage>
</organism>
<evidence type="ECO:0000256" key="13">
    <source>
        <dbReference type="ARBA" id="ARBA00037545"/>
    </source>
</evidence>
<dbReference type="SUPFAM" id="SSF57492">
    <property type="entry name" value="Trefoil"/>
    <property type="match status" value="1"/>
</dbReference>
<feature type="disulfide bond" evidence="17">
    <location>
        <begin position="64"/>
        <end position="79"/>
    </location>
</feature>
<keyword evidence="9 17" id="KW-1015">Disulfide bond</keyword>
<evidence type="ECO:0000256" key="15">
    <source>
        <dbReference type="ARBA" id="ARBA00042273"/>
    </source>
</evidence>
<keyword evidence="18" id="KW-0732">Signal</keyword>
<evidence type="ECO:0000256" key="3">
    <source>
        <dbReference type="ARBA" id="ARBA00022525"/>
    </source>
</evidence>
<dbReference type="CDD" id="cd00111">
    <property type="entry name" value="Trefoil"/>
    <property type="match status" value="1"/>
</dbReference>
<evidence type="ECO:0000259" key="19">
    <source>
        <dbReference type="PROSITE" id="PS51034"/>
    </source>
</evidence>
<dbReference type="InterPro" id="IPR055356">
    <property type="entry name" value="ZP-N"/>
</dbReference>
<evidence type="ECO:0000256" key="10">
    <source>
        <dbReference type="ARBA" id="ARBA00023180"/>
    </source>
</evidence>
<evidence type="ECO:0000256" key="6">
    <source>
        <dbReference type="ARBA" id="ARBA00022692"/>
    </source>
</evidence>
<evidence type="ECO:0000259" key="20">
    <source>
        <dbReference type="PROSITE" id="PS51448"/>
    </source>
</evidence>
<dbReference type="Pfam" id="PF23344">
    <property type="entry name" value="ZP-N"/>
    <property type="match status" value="1"/>
</dbReference>
<evidence type="ECO:0000256" key="8">
    <source>
        <dbReference type="ARBA" id="ARBA00023136"/>
    </source>
</evidence>
<evidence type="ECO:0000256" key="16">
    <source>
        <dbReference type="ARBA" id="ARBA00042573"/>
    </source>
</evidence>
<comment type="caution">
    <text evidence="17">Lacks conserved residue(s) required for the propagation of feature annotation.</text>
</comment>
<dbReference type="Pfam" id="PF00088">
    <property type="entry name" value="Trefoil"/>
    <property type="match status" value="1"/>
</dbReference>
<dbReference type="GO" id="GO:0007339">
    <property type="term" value="P:binding of sperm to zona pellucida"/>
    <property type="evidence" value="ECO:0007669"/>
    <property type="project" value="TreeGrafter"/>
</dbReference>
<keyword evidence="5" id="KW-0165">Cleavage on pair of basic residues</keyword>
<dbReference type="Gene3D" id="4.10.110.10">
    <property type="entry name" value="Spasmolytic Protein, domain 1"/>
    <property type="match status" value="1"/>
</dbReference>
<feature type="domain" description="ZP" evidence="19">
    <location>
        <begin position="95"/>
        <end position="378"/>
    </location>
</feature>
<sequence>MECISNLLGAMIVVLACHVHSQRISHVQKPWVTPATQLPHNPLPTTTAATFDKCQVEVSIRVRCGQTDVTAEQCESIDCCFDGRQCYYGKAVTVQCTRNGLFIVVVAREATMPRVDVDSVSLLESDHDSCSPAAVTSTFAVFQFAVTLCGTKITEEDGYIAYENHMSSAYEVGMGPRGSITRDSHFELLFQCRYSSSGAQALVMEVNEIPSPVPVAGVGPIRVELRLGNGRCHTKGCAEEVAAYSSYYSPSDYPITKVLREPVYVEVRILERSDPNIVLMLEHCWATSAPTPNGRPQWDLLLNGCPYSEDRYLTKVVPVDVNSGLAYPTHYKRFVVEMFTFVDQTTYAPRQDTVYIHCSTAVCSPSSTDSCQSQCHRQRRSTAAGYQRALVSSGKVILTRGLIFESSNGESVSTRTSPSRFHG</sequence>
<keyword evidence="2" id="KW-1003">Cell membrane</keyword>
<dbReference type="InterPro" id="IPR051148">
    <property type="entry name" value="Zona_Pellucida_Domain_gp"/>
</dbReference>
<evidence type="ECO:0000256" key="4">
    <source>
        <dbReference type="ARBA" id="ARBA00022530"/>
    </source>
</evidence>
<keyword evidence="8" id="KW-0472">Membrane</keyword>
<keyword evidence="7" id="KW-1133">Transmembrane helix</keyword>
<feature type="domain" description="P-type" evidence="20">
    <location>
        <begin position="52"/>
        <end position="90"/>
    </location>
</feature>
<feature type="signal peptide" evidence="18">
    <location>
        <begin position="1"/>
        <end position="21"/>
    </location>
</feature>
<dbReference type="PROSITE" id="PS51448">
    <property type="entry name" value="P_TREFOIL_2"/>
    <property type="match status" value="1"/>
</dbReference>
<dbReference type="GO" id="GO:0035804">
    <property type="term" value="F:structural constituent of egg coat"/>
    <property type="evidence" value="ECO:0007669"/>
    <property type="project" value="TreeGrafter"/>
</dbReference>
<dbReference type="Proteomes" id="UP000694523">
    <property type="component" value="Unplaced"/>
</dbReference>
<dbReference type="GO" id="GO:0005886">
    <property type="term" value="C:plasma membrane"/>
    <property type="evidence" value="ECO:0007669"/>
    <property type="project" value="UniProtKB-SubCell"/>
</dbReference>
<proteinExistence type="predicted"/>